<dbReference type="GO" id="GO:0006685">
    <property type="term" value="P:sphingomyelin catabolic process"/>
    <property type="evidence" value="ECO:0007669"/>
    <property type="project" value="TreeGrafter"/>
</dbReference>
<dbReference type="PANTHER" id="PTHR12988">
    <property type="entry name" value="SPHINGOMYELIN PHOSPHODIESTERASE 4"/>
    <property type="match status" value="1"/>
</dbReference>
<dbReference type="AlphaFoldDB" id="A0A9P6LTQ7"/>
<dbReference type="GO" id="GO:0046513">
    <property type="term" value="P:ceramide biosynthetic process"/>
    <property type="evidence" value="ECO:0007669"/>
    <property type="project" value="TreeGrafter"/>
</dbReference>
<feature type="region of interest" description="Disordered" evidence="5">
    <location>
        <begin position="184"/>
        <end position="205"/>
    </location>
</feature>
<evidence type="ECO:0000256" key="2">
    <source>
        <dbReference type="ARBA" id="ARBA00022692"/>
    </source>
</evidence>
<protein>
    <submittedName>
        <fullName evidence="6">Sphingomyelin phosphodiesterase 4, neutral membrane (Neutral sphingomyelinase-3)</fullName>
    </submittedName>
</protein>
<organism evidence="6 7">
    <name type="scientific">Modicella reniformis</name>
    <dbReference type="NCBI Taxonomy" id="1440133"/>
    <lineage>
        <taxon>Eukaryota</taxon>
        <taxon>Fungi</taxon>
        <taxon>Fungi incertae sedis</taxon>
        <taxon>Mucoromycota</taxon>
        <taxon>Mortierellomycotina</taxon>
        <taxon>Mortierellomycetes</taxon>
        <taxon>Mortierellales</taxon>
        <taxon>Mortierellaceae</taxon>
        <taxon>Modicella</taxon>
    </lineage>
</organism>
<comment type="subcellular location">
    <subcellularLocation>
        <location evidence="1">Membrane</location>
        <topology evidence="1">Single-pass membrane protein</topology>
    </subcellularLocation>
</comment>
<keyword evidence="3" id="KW-1133">Transmembrane helix</keyword>
<evidence type="ECO:0000256" key="1">
    <source>
        <dbReference type="ARBA" id="ARBA00004167"/>
    </source>
</evidence>
<name>A0A9P6LTQ7_9FUNG</name>
<dbReference type="Proteomes" id="UP000749646">
    <property type="component" value="Unassembled WGS sequence"/>
</dbReference>
<proteinExistence type="predicted"/>
<dbReference type="PANTHER" id="PTHR12988:SF6">
    <property type="entry name" value="SPHINGOMYELIN PHOSPHODIESTERASE 4"/>
    <property type="match status" value="1"/>
</dbReference>
<accession>A0A9P6LTQ7</accession>
<dbReference type="InterPro" id="IPR024129">
    <property type="entry name" value="Sphingomy_SMPD4"/>
</dbReference>
<keyword evidence="2" id="KW-0812">Transmembrane</keyword>
<dbReference type="EMBL" id="JAAAHW010009483">
    <property type="protein sequence ID" value="KAF9940078.1"/>
    <property type="molecule type" value="Genomic_DNA"/>
</dbReference>
<sequence length="747" mass="83871">MSFEGLDRLLVGSVQTACANLTNHLNQCFDSDVHAKSFYEFLPRLCQILFGSKESRGWLHLLLSKAEEDPLYELLRPRGALMRFLLNRYTDNGFIYEMVPDSLPKRTQSKLDPTQYLALPPIYLSRVNLVKTTAPVGAQKTMAQITKVNLNFNMLEYFLFYFAYALTLDDDDCNGRGMRRTDPKLAFRISGPPPGATAPGATRSPGWVSGSLPKAPLSRVLVDGSFFNLYHQYLHYFIPAPERAKNTEPTTTQRPLNVFNDHAIENSTDKQQTQLSISEFFIGTIVELWLGQNDKTVDNRTVRYVQPGSDIADCITTLISHLLAHDISPYVLGGDLVPSHVTDSTGKSVHNLAGIARRSAYQYIRPQLYTFLRMGLQFWPLDDAFPSLVDTWMTWITPWRYGRRDPPTAGDVVSAKWQPYVFDNFLFYTTLLDIYLPRLSHPPQTSRPLGIGPPPLTLSKELRSINKVMRVFKAQNLKEILKIAEQALVWPENFPDSSYTGFEGISEGGLGAAGSIRQDPTSAFLSSMVNALQRQLQQLEGHQYKYEALFLVEGPNRSKIRMLLTKLGNAVDVRQEKLSALEAKNKQAAEQSASWSAILSAINNMVGQPPPKTAPVDPVVYVRELKAIRDIMSLVGEVFDLYPNVVTLFEKQHQSAQEGGSTLTAEELEALIPPLEEPESSGLLEPGKRRKYVPQGLVREPIDGIKGLGPRAEQLVLTYESEVLVKLTRQAEEYLTSKVRVFLLLVK</sequence>
<dbReference type="Pfam" id="PF14724">
    <property type="entry name" value="mit_SMPDase"/>
    <property type="match status" value="1"/>
</dbReference>
<dbReference type="GO" id="GO:0016020">
    <property type="term" value="C:membrane"/>
    <property type="evidence" value="ECO:0007669"/>
    <property type="project" value="UniProtKB-SubCell"/>
</dbReference>
<keyword evidence="7" id="KW-1185">Reference proteome</keyword>
<keyword evidence="4" id="KW-0472">Membrane</keyword>
<evidence type="ECO:0000256" key="4">
    <source>
        <dbReference type="ARBA" id="ARBA00023136"/>
    </source>
</evidence>
<evidence type="ECO:0000256" key="3">
    <source>
        <dbReference type="ARBA" id="ARBA00022989"/>
    </source>
</evidence>
<comment type="caution">
    <text evidence="6">The sequence shown here is derived from an EMBL/GenBank/DDBJ whole genome shotgun (WGS) entry which is preliminary data.</text>
</comment>
<evidence type="ECO:0000313" key="7">
    <source>
        <dbReference type="Proteomes" id="UP000749646"/>
    </source>
</evidence>
<gene>
    <name evidence="6" type="primary">SMPD4</name>
    <name evidence="6" type="ORF">BGZ65_008377</name>
</gene>
<dbReference type="OrthoDB" id="10251508at2759"/>
<evidence type="ECO:0000256" key="5">
    <source>
        <dbReference type="SAM" id="MobiDB-lite"/>
    </source>
</evidence>
<dbReference type="GO" id="GO:0050290">
    <property type="term" value="F:sphingomyelin phosphodiesterase D activity"/>
    <property type="evidence" value="ECO:0007669"/>
    <property type="project" value="InterPro"/>
</dbReference>
<reference evidence="6" key="1">
    <citation type="journal article" date="2020" name="Fungal Divers.">
        <title>Resolving the Mortierellaceae phylogeny through synthesis of multi-gene phylogenetics and phylogenomics.</title>
        <authorList>
            <person name="Vandepol N."/>
            <person name="Liber J."/>
            <person name="Desiro A."/>
            <person name="Na H."/>
            <person name="Kennedy M."/>
            <person name="Barry K."/>
            <person name="Grigoriev I.V."/>
            <person name="Miller A.N."/>
            <person name="O'Donnell K."/>
            <person name="Stajich J.E."/>
            <person name="Bonito G."/>
        </authorList>
    </citation>
    <scope>NUCLEOTIDE SEQUENCE</scope>
    <source>
        <strain evidence="6">MES-2147</strain>
    </source>
</reference>
<evidence type="ECO:0000313" key="6">
    <source>
        <dbReference type="EMBL" id="KAF9940078.1"/>
    </source>
</evidence>
<dbReference type="GO" id="GO:0046475">
    <property type="term" value="P:glycerophospholipid catabolic process"/>
    <property type="evidence" value="ECO:0007669"/>
    <property type="project" value="TreeGrafter"/>
</dbReference>